<dbReference type="GO" id="GO:0071555">
    <property type="term" value="P:cell wall organization"/>
    <property type="evidence" value="ECO:0007669"/>
    <property type="project" value="UniProtKB-KW"/>
</dbReference>
<keyword evidence="5 11" id="KW-1133">Transmembrane helix</keyword>
<organism evidence="12 13">
    <name type="scientific">Rubus argutus</name>
    <name type="common">Southern blackberry</name>
    <dbReference type="NCBI Taxonomy" id="59490"/>
    <lineage>
        <taxon>Eukaryota</taxon>
        <taxon>Viridiplantae</taxon>
        <taxon>Streptophyta</taxon>
        <taxon>Embryophyta</taxon>
        <taxon>Tracheophyta</taxon>
        <taxon>Spermatophyta</taxon>
        <taxon>Magnoliopsida</taxon>
        <taxon>eudicotyledons</taxon>
        <taxon>Gunneridae</taxon>
        <taxon>Pentapetalae</taxon>
        <taxon>rosids</taxon>
        <taxon>fabids</taxon>
        <taxon>Rosales</taxon>
        <taxon>Rosaceae</taxon>
        <taxon>Rosoideae</taxon>
        <taxon>Rosoideae incertae sedis</taxon>
        <taxon>Rubus</taxon>
    </lineage>
</organism>
<dbReference type="SUPFAM" id="SSF53448">
    <property type="entry name" value="Nucleotide-diphospho-sugar transferases"/>
    <property type="match status" value="1"/>
</dbReference>
<feature type="binding site" evidence="10">
    <location>
        <position position="270"/>
    </location>
    <ligand>
        <name>Mn(2+)</name>
        <dbReference type="ChEBI" id="CHEBI:29035"/>
    </ligand>
</feature>
<keyword evidence="2" id="KW-0328">Glycosyltransferase</keyword>
<gene>
    <name evidence="12" type="ORF">M0R45_032879</name>
</gene>
<evidence type="ECO:0000256" key="9">
    <source>
        <dbReference type="PIRSR" id="PIRSR605150-2"/>
    </source>
</evidence>
<feature type="binding site" evidence="9">
    <location>
        <position position="99"/>
    </location>
    <ligand>
        <name>UDP-alpha-D-glucose</name>
        <dbReference type="ChEBI" id="CHEBI:58885"/>
    </ligand>
</feature>
<dbReference type="PANTHER" id="PTHR13301">
    <property type="entry name" value="X-BOX TRANSCRIPTION FACTOR-RELATED"/>
    <property type="match status" value="1"/>
</dbReference>
<dbReference type="EMBL" id="JBEDUW010000006">
    <property type="protein sequence ID" value="KAK9924514.1"/>
    <property type="molecule type" value="Genomic_DNA"/>
</dbReference>
<feature type="binding site" evidence="9">
    <location>
        <position position="106"/>
    </location>
    <ligand>
        <name>UDP-alpha-D-glucose</name>
        <dbReference type="ChEBI" id="CHEBI:58885"/>
    </ligand>
</feature>
<accession>A0AAW1WKQ4</accession>
<evidence type="ECO:0000256" key="2">
    <source>
        <dbReference type="ARBA" id="ARBA00022676"/>
    </source>
</evidence>
<evidence type="ECO:0000256" key="3">
    <source>
        <dbReference type="ARBA" id="ARBA00022679"/>
    </source>
</evidence>
<evidence type="ECO:0000256" key="4">
    <source>
        <dbReference type="ARBA" id="ARBA00022692"/>
    </source>
</evidence>
<sequence length="758" mass="84744">MADSHSLPLSEKNCVKVSTLQRALEIVISSLFFCLLVYCLLSLTDHGFPWLLAFLCESWFAFNWVLNLITEWTPMVYKTYPDNLLQQVPDLPALDMFVSTADPVLEPPIVTVNTVLSLLAVDYPAHKLACYVSDDGCSPLTLFSLIEASKFARIWVPFCKKHDIQDRAPFRYFSAGESTFPCDSPPEFLLEWTKVKDEYENLCQKIEDAVQHSVPLDISGDYAAFAHLETNNHPTVIKVIWENKERLSIGLPHLVYVAREKRPNHPHHYKAGAMNALTRVSGVMTNAPFMLNVDCDMYASNSKIVLHAMCLFLGFKHEREGAFVQCPQINYDYLKDDPFGNSVALPLKTFWPGVAGIQGPLYAGTGCFHRRKVIYGLSQNDCTDHIQGHLDVEALKDQFGNSMELVSSANKILAEKIDDPHDLSSAVEEARKVASCGYEHNTSWGKKVGWIYGSITEDLLTGLKIHARGWKSILCMLDPPGFVGSAPTSMPVMLTQRKRWITGLLEILFSKNSPIFSTLNAKLEFRMCLAYIWILKWGLISIPVLCYSLLPAYCISTNSYFLPKVGEPALIMFVAVFLTKFLYTLYFYLESGLSITAWWNYQRMGPRSTILSTTSLLFGTISVVLKLLGISEVVFEITKKDQYCSSIDDDDHNGNAANAGKFTFDESPIFVPPTTILFVNLTALAMRLLGVKLPSALQGTTGLGELVCSVWVVICFWPFVRGLFGKGKYGIPLSTVLKSGMLALLFTLCCGKISLPLR</sequence>
<protein>
    <recommendedName>
        <fullName evidence="14">Cellulose synthase-like protein H1</fullName>
    </recommendedName>
</protein>
<feature type="transmembrane region" description="Helical" evidence="11">
    <location>
        <begin position="702"/>
        <end position="720"/>
    </location>
</feature>
<evidence type="ECO:0000313" key="12">
    <source>
        <dbReference type="EMBL" id="KAK9924514.1"/>
    </source>
</evidence>
<dbReference type="GO" id="GO:0030244">
    <property type="term" value="P:cellulose biosynthetic process"/>
    <property type="evidence" value="ECO:0007669"/>
    <property type="project" value="InterPro"/>
</dbReference>
<evidence type="ECO:0000256" key="7">
    <source>
        <dbReference type="ARBA" id="ARBA00023316"/>
    </source>
</evidence>
<feature type="binding site" evidence="10">
    <location>
        <position position="294"/>
    </location>
    <ligand>
        <name>Mn(2+)</name>
        <dbReference type="ChEBI" id="CHEBI:29035"/>
    </ligand>
</feature>
<feature type="active site" evidence="8">
    <location>
        <position position="135"/>
    </location>
</feature>
<keyword evidence="13" id="KW-1185">Reference proteome</keyword>
<dbReference type="Proteomes" id="UP001457282">
    <property type="component" value="Unassembled WGS sequence"/>
</dbReference>
<name>A0AAW1WKQ4_RUBAR</name>
<keyword evidence="6 11" id="KW-0472">Membrane</keyword>
<feature type="active site" evidence="8">
    <location>
        <position position="458"/>
    </location>
</feature>
<dbReference type="InterPro" id="IPR005150">
    <property type="entry name" value="Cellulose_synth"/>
</dbReference>
<feature type="transmembrane region" description="Helical" evidence="11">
    <location>
        <begin position="669"/>
        <end position="690"/>
    </location>
</feature>
<evidence type="ECO:0000256" key="10">
    <source>
        <dbReference type="PIRSR" id="PIRSR605150-3"/>
    </source>
</evidence>
<keyword evidence="3" id="KW-0808">Transferase</keyword>
<dbReference type="GO" id="GO:0016760">
    <property type="term" value="F:cellulose synthase (UDP-forming) activity"/>
    <property type="evidence" value="ECO:0007669"/>
    <property type="project" value="InterPro"/>
</dbReference>
<evidence type="ECO:0000256" key="11">
    <source>
        <dbReference type="SAM" id="Phobius"/>
    </source>
</evidence>
<evidence type="ECO:0000256" key="6">
    <source>
        <dbReference type="ARBA" id="ARBA00023136"/>
    </source>
</evidence>
<evidence type="ECO:0000313" key="13">
    <source>
        <dbReference type="Proteomes" id="UP001457282"/>
    </source>
</evidence>
<reference evidence="12 13" key="1">
    <citation type="journal article" date="2023" name="G3 (Bethesda)">
        <title>A chromosome-length genome assembly and annotation of blackberry (Rubus argutus, cv. 'Hillquist').</title>
        <authorList>
            <person name="Bruna T."/>
            <person name="Aryal R."/>
            <person name="Dudchenko O."/>
            <person name="Sargent D.J."/>
            <person name="Mead D."/>
            <person name="Buti M."/>
            <person name="Cavallini A."/>
            <person name="Hytonen T."/>
            <person name="Andres J."/>
            <person name="Pham M."/>
            <person name="Weisz D."/>
            <person name="Mascagni F."/>
            <person name="Usai G."/>
            <person name="Natali L."/>
            <person name="Bassil N."/>
            <person name="Fernandez G.E."/>
            <person name="Lomsadze A."/>
            <person name="Armour M."/>
            <person name="Olukolu B."/>
            <person name="Poorten T."/>
            <person name="Britton C."/>
            <person name="Davik J."/>
            <person name="Ashrafi H."/>
            <person name="Aiden E.L."/>
            <person name="Borodovsky M."/>
            <person name="Worthington M."/>
        </authorList>
    </citation>
    <scope>NUCLEOTIDE SEQUENCE [LARGE SCALE GENOMIC DNA]</scope>
    <source>
        <strain evidence="12">PI 553951</strain>
    </source>
</reference>
<comment type="subcellular location">
    <subcellularLocation>
        <location evidence="1">Endomembrane system</location>
        <topology evidence="1">Multi-pass membrane protein</topology>
    </subcellularLocation>
</comment>
<feature type="transmembrane region" description="Helical" evidence="11">
    <location>
        <begin position="610"/>
        <end position="630"/>
    </location>
</feature>
<feature type="transmembrane region" description="Helical" evidence="11">
    <location>
        <begin position="740"/>
        <end position="757"/>
    </location>
</feature>
<keyword evidence="7" id="KW-0961">Cell wall biogenesis/degradation</keyword>
<comment type="caution">
    <text evidence="12">The sequence shown here is derived from an EMBL/GenBank/DDBJ whole genome shotgun (WGS) entry which is preliminary data.</text>
</comment>
<evidence type="ECO:0000256" key="5">
    <source>
        <dbReference type="ARBA" id="ARBA00022989"/>
    </source>
</evidence>
<dbReference type="AlphaFoldDB" id="A0AAW1WKQ4"/>
<feature type="transmembrane region" description="Helical" evidence="11">
    <location>
        <begin position="570"/>
        <end position="589"/>
    </location>
</feature>
<dbReference type="Gene3D" id="3.90.550.10">
    <property type="entry name" value="Spore Coat Polysaccharide Biosynthesis Protein SpsA, Chain A"/>
    <property type="match status" value="1"/>
</dbReference>
<dbReference type="GO" id="GO:0012505">
    <property type="term" value="C:endomembrane system"/>
    <property type="evidence" value="ECO:0007669"/>
    <property type="project" value="UniProtKB-SubCell"/>
</dbReference>
<feature type="transmembrane region" description="Helical" evidence="11">
    <location>
        <begin position="26"/>
        <end position="44"/>
    </location>
</feature>
<feature type="transmembrane region" description="Helical" evidence="11">
    <location>
        <begin position="528"/>
        <end position="550"/>
    </location>
</feature>
<evidence type="ECO:0000256" key="1">
    <source>
        <dbReference type="ARBA" id="ARBA00004127"/>
    </source>
</evidence>
<dbReference type="InterPro" id="IPR029044">
    <property type="entry name" value="Nucleotide-diphossugar_trans"/>
</dbReference>
<dbReference type="Pfam" id="PF03552">
    <property type="entry name" value="Cellulose_synt"/>
    <property type="match status" value="2"/>
</dbReference>
<keyword evidence="4 11" id="KW-0812">Transmembrane</keyword>
<proteinExistence type="predicted"/>
<dbReference type="GO" id="GO:0016020">
    <property type="term" value="C:membrane"/>
    <property type="evidence" value="ECO:0007669"/>
    <property type="project" value="InterPro"/>
</dbReference>
<evidence type="ECO:0008006" key="14">
    <source>
        <dbReference type="Google" id="ProtNLM"/>
    </source>
</evidence>
<evidence type="ECO:0000256" key="8">
    <source>
        <dbReference type="PIRSR" id="PIRSR605150-1"/>
    </source>
</evidence>
<feature type="transmembrane region" description="Helical" evidence="11">
    <location>
        <begin position="50"/>
        <end position="69"/>
    </location>
</feature>
<feature type="binding site" evidence="9">
    <location>
        <position position="135"/>
    </location>
    <ligand>
        <name>UDP-alpha-D-glucose</name>
        <dbReference type="ChEBI" id="CHEBI:58885"/>
    </ligand>
</feature>